<dbReference type="EMBL" id="FOIL01000008">
    <property type="protein sequence ID" value="SET21160.1"/>
    <property type="molecule type" value="Genomic_DNA"/>
</dbReference>
<dbReference type="Proteomes" id="UP000199820">
    <property type="component" value="Unassembled WGS sequence"/>
</dbReference>
<dbReference type="EMBL" id="FOZC01000001">
    <property type="protein sequence ID" value="SFR63376.1"/>
    <property type="molecule type" value="Genomic_DNA"/>
</dbReference>
<dbReference type="OrthoDB" id="2055408at2"/>
<evidence type="ECO:0000313" key="4">
    <source>
        <dbReference type="Proteomes" id="UP000214760"/>
    </source>
</evidence>
<organism evidence="2 4">
    <name type="scientific">[Clostridium] aminophilum</name>
    <dbReference type="NCBI Taxonomy" id="1526"/>
    <lineage>
        <taxon>Bacteria</taxon>
        <taxon>Bacillati</taxon>
        <taxon>Bacillota</taxon>
        <taxon>Clostridia</taxon>
        <taxon>Lachnospirales</taxon>
        <taxon>Lachnospiraceae</taxon>
    </lineage>
</organism>
<accession>A0A1I6I9J7</accession>
<gene>
    <name evidence="2" type="ORF">SAMN02910262_00064</name>
    <name evidence="1" type="ORF">SAMN04487771_100814</name>
</gene>
<protein>
    <submittedName>
        <fullName evidence="2">Uncharacterized protein</fullName>
    </submittedName>
</protein>
<keyword evidence="3" id="KW-1185">Reference proteome</keyword>
<evidence type="ECO:0000313" key="1">
    <source>
        <dbReference type="EMBL" id="SET21160.1"/>
    </source>
</evidence>
<evidence type="ECO:0000313" key="3">
    <source>
        <dbReference type="Proteomes" id="UP000199820"/>
    </source>
</evidence>
<proteinExistence type="predicted"/>
<evidence type="ECO:0000313" key="2">
    <source>
        <dbReference type="EMBL" id="SFR63376.1"/>
    </source>
</evidence>
<reference evidence="2 4" key="2">
    <citation type="submission" date="2016-10" db="EMBL/GenBank/DDBJ databases">
        <authorList>
            <person name="de Groot N.N."/>
        </authorList>
    </citation>
    <scope>NUCLEOTIDE SEQUENCE [LARGE SCALE GENOMIC DNA]</scope>
    <source>
        <strain evidence="2 4">F</strain>
        <strain evidence="1">KH1P1</strain>
    </source>
</reference>
<dbReference type="RefSeq" id="WP_074648916.1">
    <property type="nucleotide sequence ID" value="NZ_FOIL01000008.1"/>
</dbReference>
<dbReference type="AlphaFoldDB" id="A0A1I6I9J7"/>
<dbReference type="eggNOG" id="ENOG5030GVP">
    <property type="taxonomic scope" value="Bacteria"/>
</dbReference>
<sequence length="90" mass="10333">MDSYLYTNIPIQVIACIDTTGKITPLRFRFLDRNGELVTVRIDRILSSDQEPHNIGITFSCSASIFGRKKQFSLYYSHFSGKWIISRVGQ</sequence>
<dbReference type="Proteomes" id="UP000214760">
    <property type="component" value="Unassembled WGS sequence"/>
</dbReference>
<reference evidence="3" key="1">
    <citation type="submission" date="2016-10" db="EMBL/GenBank/DDBJ databases">
        <authorList>
            <person name="Varghese N."/>
            <person name="Submissions S."/>
        </authorList>
    </citation>
    <scope>NUCLEOTIDE SEQUENCE [LARGE SCALE GENOMIC DNA]</scope>
    <source>
        <strain evidence="3">KH1P1</strain>
    </source>
</reference>
<name>A0A1I6I9J7_9FIRM</name>